<keyword evidence="6 10" id="KW-0328">Glycosyltransferase</keyword>
<dbReference type="HAMAP" id="MF_00392">
    <property type="entry name" value="LpxB"/>
    <property type="match status" value="1"/>
</dbReference>
<evidence type="ECO:0000256" key="7">
    <source>
        <dbReference type="ARBA" id="ARBA00022679"/>
    </source>
</evidence>
<dbReference type="GO" id="GO:0009245">
    <property type="term" value="P:lipid A biosynthetic process"/>
    <property type="evidence" value="ECO:0007669"/>
    <property type="project" value="UniProtKB-UniRule"/>
</dbReference>
<dbReference type="Gene3D" id="3.40.50.2000">
    <property type="entry name" value="Glycogen Phosphorylase B"/>
    <property type="match status" value="1"/>
</dbReference>
<evidence type="ECO:0000256" key="6">
    <source>
        <dbReference type="ARBA" id="ARBA00022676"/>
    </source>
</evidence>
<evidence type="ECO:0000256" key="8">
    <source>
        <dbReference type="ARBA" id="ARBA00023098"/>
    </source>
</evidence>
<evidence type="ECO:0000256" key="1">
    <source>
        <dbReference type="ARBA" id="ARBA00002056"/>
    </source>
</evidence>
<dbReference type="EC" id="2.4.1.182" evidence="2 10"/>
<dbReference type="NCBIfam" id="TIGR00215">
    <property type="entry name" value="lpxB"/>
    <property type="match status" value="1"/>
</dbReference>
<dbReference type="PANTHER" id="PTHR30372">
    <property type="entry name" value="LIPID-A-DISACCHARIDE SYNTHASE"/>
    <property type="match status" value="1"/>
</dbReference>
<name>A0A0B6X2V4_9BACT</name>
<evidence type="ECO:0000256" key="2">
    <source>
        <dbReference type="ARBA" id="ARBA00012687"/>
    </source>
</evidence>
<dbReference type="EMBL" id="CBXV010000008">
    <property type="protein sequence ID" value="CDM66625.1"/>
    <property type="molecule type" value="Genomic_DNA"/>
</dbReference>
<sequence length="395" mass="44697">MASEARETLRLLIVAGEASGDAHAAALVRALRQSAPQMRFELFGKPGHEMREAGVESVTLDDDLAIMGVFEVARALPRFWRVYRQLKEAARRRRADAAILVDWPEFNLRLARALRKERVRVIYYISPQLWAWRARRIKSIRRDVDLLLSILPFEPEWYAARGVSHVRFVGHPLVGAVSARRTRAEFCRAHDLDPARPLIALLPGSRHKELIRILPPMLESASLIERDRPDVQFVIALAPSRARAEAETIISTCRLKPRILRLVQHETRDALAAADVAAVTSGTATLEAMLLETPLVIVYRESPINWHTLGRLIQTDDVGLVNLIAGRRIAPELIQRDFTPERLARELLLLLDDEKNRSMRAELRETKAKLGPDGASERAARIILQALREWRSGDP</sequence>
<comment type="function">
    <text evidence="1 10">Condensation of UDP-2,3-diacylglucosamine and 2,3-diacylglucosamine-1-phosphate to form lipid A disaccharide, a precursor of lipid A, a phosphorylated glycolipid that anchors the lipopolysaccharide to the outer membrane of the cell.</text>
</comment>
<keyword evidence="5 10" id="KW-0441">Lipid A biosynthesis</keyword>
<comment type="similarity">
    <text evidence="10">Belongs to the LpxB family.</text>
</comment>
<evidence type="ECO:0000313" key="12">
    <source>
        <dbReference type="Proteomes" id="UP000031518"/>
    </source>
</evidence>
<accession>A0A0B6X2V4</accession>
<dbReference type="RefSeq" id="WP_041978009.1">
    <property type="nucleotide sequence ID" value="NZ_CBXV010000008.1"/>
</dbReference>
<organism evidence="11 12">
    <name type="scientific">Pyrinomonas methylaliphatogenes</name>
    <dbReference type="NCBI Taxonomy" id="454194"/>
    <lineage>
        <taxon>Bacteria</taxon>
        <taxon>Pseudomonadati</taxon>
        <taxon>Acidobacteriota</taxon>
        <taxon>Blastocatellia</taxon>
        <taxon>Blastocatellales</taxon>
        <taxon>Pyrinomonadaceae</taxon>
        <taxon>Pyrinomonas</taxon>
    </lineage>
</organism>
<evidence type="ECO:0000256" key="5">
    <source>
        <dbReference type="ARBA" id="ARBA00022556"/>
    </source>
</evidence>
<gene>
    <name evidence="10" type="primary">lpxB</name>
    <name evidence="11" type="ORF">PYK22_02657</name>
</gene>
<dbReference type="GO" id="GO:0005543">
    <property type="term" value="F:phospholipid binding"/>
    <property type="evidence" value="ECO:0007669"/>
    <property type="project" value="TreeGrafter"/>
</dbReference>
<dbReference type="GO" id="GO:0008915">
    <property type="term" value="F:lipid-A-disaccharide synthase activity"/>
    <property type="evidence" value="ECO:0007669"/>
    <property type="project" value="UniProtKB-UniRule"/>
</dbReference>
<reference evidence="11 12" key="2">
    <citation type="submission" date="2015-01" db="EMBL/GenBank/DDBJ databases">
        <title>Complete genome sequence of Pyrinomonas methylaliphatogenes type strain K22T.</title>
        <authorList>
            <person name="Lee K.C.Y."/>
            <person name="Power J.F."/>
            <person name="Dunfield P.F."/>
            <person name="Morgan X.C."/>
            <person name="Huttenhower C."/>
            <person name="Stott M.B."/>
        </authorList>
    </citation>
    <scope>NUCLEOTIDE SEQUENCE [LARGE SCALE GENOMIC DNA]</scope>
    <source>
        <strain evidence="11 12">K22</strain>
    </source>
</reference>
<comment type="pathway">
    <text evidence="10">Bacterial outer membrane biogenesis; LPS lipid A biosynthesis.</text>
</comment>
<keyword evidence="12" id="KW-1185">Reference proteome</keyword>
<dbReference type="OrthoDB" id="9801642at2"/>
<dbReference type="InterPro" id="IPR003835">
    <property type="entry name" value="Glyco_trans_19"/>
</dbReference>
<dbReference type="PANTHER" id="PTHR30372:SF4">
    <property type="entry name" value="LIPID-A-DISACCHARIDE SYNTHASE, MITOCHONDRIAL-RELATED"/>
    <property type="match status" value="1"/>
</dbReference>
<evidence type="ECO:0000256" key="3">
    <source>
        <dbReference type="ARBA" id="ARBA00020902"/>
    </source>
</evidence>
<evidence type="ECO:0000313" key="11">
    <source>
        <dbReference type="EMBL" id="CDM66625.1"/>
    </source>
</evidence>
<comment type="catalytic activity">
    <reaction evidence="9 10">
        <text>a lipid X + a UDP-2-N,3-O-bis[(3R)-3-hydroxyacyl]-alpha-D-glucosamine = a lipid A disaccharide + UDP + H(+)</text>
        <dbReference type="Rhea" id="RHEA:67828"/>
        <dbReference type="ChEBI" id="CHEBI:15378"/>
        <dbReference type="ChEBI" id="CHEBI:58223"/>
        <dbReference type="ChEBI" id="CHEBI:137748"/>
        <dbReference type="ChEBI" id="CHEBI:176338"/>
        <dbReference type="ChEBI" id="CHEBI:176343"/>
        <dbReference type="EC" id="2.4.1.182"/>
    </reaction>
</comment>
<dbReference type="Proteomes" id="UP000031518">
    <property type="component" value="Unassembled WGS sequence"/>
</dbReference>
<dbReference type="GO" id="GO:0016020">
    <property type="term" value="C:membrane"/>
    <property type="evidence" value="ECO:0007669"/>
    <property type="project" value="GOC"/>
</dbReference>
<evidence type="ECO:0000256" key="9">
    <source>
        <dbReference type="ARBA" id="ARBA00048975"/>
    </source>
</evidence>
<keyword evidence="8 10" id="KW-0443">Lipid metabolism</keyword>
<keyword evidence="7 10" id="KW-0808">Transferase</keyword>
<evidence type="ECO:0000256" key="10">
    <source>
        <dbReference type="HAMAP-Rule" id="MF_00392"/>
    </source>
</evidence>
<dbReference type="AlphaFoldDB" id="A0A0B6X2V4"/>
<keyword evidence="4 10" id="KW-0444">Lipid biosynthesis</keyword>
<dbReference type="SUPFAM" id="SSF53756">
    <property type="entry name" value="UDP-Glycosyltransferase/glycogen phosphorylase"/>
    <property type="match status" value="1"/>
</dbReference>
<dbReference type="UniPathway" id="UPA00973"/>
<evidence type="ECO:0000256" key="4">
    <source>
        <dbReference type="ARBA" id="ARBA00022516"/>
    </source>
</evidence>
<protein>
    <recommendedName>
        <fullName evidence="3 10">Lipid-A-disaccharide synthase</fullName>
        <ecNumber evidence="2 10">2.4.1.182</ecNumber>
    </recommendedName>
</protein>
<proteinExistence type="inferred from homology"/>
<dbReference type="STRING" id="454194.PYK22_02657"/>
<dbReference type="Pfam" id="PF02684">
    <property type="entry name" value="LpxB"/>
    <property type="match status" value="1"/>
</dbReference>
<reference evidence="11 12" key="1">
    <citation type="submission" date="2013-12" db="EMBL/GenBank/DDBJ databases">
        <authorList>
            <person name="Stott M."/>
        </authorList>
    </citation>
    <scope>NUCLEOTIDE SEQUENCE [LARGE SCALE GENOMIC DNA]</scope>
    <source>
        <strain evidence="11 12">K22</strain>
    </source>
</reference>